<dbReference type="OrthoDB" id="195554at2"/>
<evidence type="ECO:0000313" key="2">
    <source>
        <dbReference type="EMBL" id="ATC62753.1"/>
    </source>
</evidence>
<dbReference type="EMBL" id="CP023344">
    <property type="protein sequence ID" value="ATC62753.1"/>
    <property type="molecule type" value="Genomic_DNA"/>
</dbReference>
<evidence type="ECO:0000313" key="3">
    <source>
        <dbReference type="Proteomes" id="UP000217265"/>
    </source>
</evidence>
<accession>A0A290Q2W2</accession>
<dbReference type="AlphaFoldDB" id="A0A290Q2W2"/>
<feature type="chain" id="PRO_5013149164" description="Lipoprotein SmpA/OmlA domain-containing protein" evidence="1">
    <location>
        <begin position="28"/>
        <end position="148"/>
    </location>
</feature>
<dbReference type="Proteomes" id="UP000217265">
    <property type="component" value="Chromosome"/>
</dbReference>
<keyword evidence="3" id="KW-1185">Reference proteome</keyword>
<feature type="signal peptide" evidence="1">
    <location>
        <begin position="1"/>
        <end position="27"/>
    </location>
</feature>
<reference evidence="2 3" key="1">
    <citation type="submission" date="2017-09" db="EMBL/GenBank/DDBJ databases">
        <title>Complete genome sequence of Verrucomicrobial strain HZ-65, isolated from freshwater.</title>
        <authorList>
            <person name="Choi A."/>
        </authorList>
    </citation>
    <scope>NUCLEOTIDE SEQUENCE [LARGE SCALE GENOMIC DNA]</scope>
    <source>
        <strain evidence="2 3">HZ-65</strain>
    </source>
</reference>
<evidence type="ECO:0008006" key="4">
    <source>
        <dbReference type="Google" id="ProtNLM"/>
    </source>
</evidence>
<name>A0A290Q2W2_9BACT</name>
<dbReference type="KEGG" id="vbh:CMV30_01535"/>
<dbReference type="RefSeq" id="WP_096054388.1">
    <property type="nucleotide sequence ID" value="NZ_CP023344.1"/>
</dbReference>
<sequence length="148" mass="16678">MKIDLVHFRAASLVGVLLAAISLAGCATPEARIQRSPELFAGLTASDQQTIKEGRAALGFTPEMVKLALGDPDRITTKTDAAGVSEVWRYTTYESDAGLYLYRGYYHRYYSYGDPFFPYYMNYSSRRDRDYLKVTFTGGRVSAIEEER</sequence>
<organism evidence="2 3">
    <name type="scientific">Nibricoccus aquaticus</name>
    <dbReference type="NCBI Taxonomy" id="2576891"/>
    <lineage>
        <taxon>Bacteria</taxon>
        <taxon>Pseudomonadati</taxon>
        <taxon>Verrucomicrobiota</taxon>
        <taxon>Opitutia</taxon>
        <taxon>Opitutales</taxon>
        <taxon>Opitutaceae</taxon>
        <taxon>Nibricoccus</taxon>
    </lineage>
</organism>
<protein>
    <recommendedName>
        <fullName evidence="4">Lipoprotein SmpA/OmlA domain-containing protein</fullName>
    </recommendedName>
</protein>
<gene>
    <name evidence="2" type="ORF">CMV30_01535</name>
</gene>
<keyword evidence="1" id="KW-0732">Signal</keyword>
<proteinExistence type="predicted"/>
<evidence type="ECO:0000256" key="1">
    <source>
        <dbReference type="SAM" id="SignalP"/>
    </source>
</evidence>
<dbReference type="PROSITE" id="PS51257">
    <property type="entry name" value="PROKAR_LIPOPROTEIN"/>
    <property type="match status" value="1"/>
</dbReference>